<dbReference type="GO" id="GO:0004888">
    <property type="term" value="F:transmembrane signaling receptor activity"/>
    <property type="evidence" value="ECO:0007669"/>
    <property type="project" value="InterPro"/>
</dbReference>
<dbReference type="InterPro" id="IPR038050">
    <property type="entry name" value="Neuro_actylchol_rec"/>
</dbReference>
<dbReference type="SMART" id="SM00181">
    <property type="entry name" value="EGF"/>
    <property type="match status" value="3"/>
</dbReference>
<dbReference type="SUPFAM" id="SSF57184">
    <property type="entry name" value="Growth factor receptor domain"/>
    <property type="match status" value="1"/>
</dbReference>
<dbReference type="GO" id="GO:0005230">
    <property type="term" value="F:extracellular ligand-gated monoatomic ion channel activity"/>
    <property type="evidence" value="ECO:0007669"/>
    <property type="project" value="InterPro"/>
</dbReference>
<dbReference type="InterPro" id="IPR009030">
    <property type="entry name" value="Growth_fac_rcpt_cys_sf"/>
</dbReference>
<dbReference type="Gene3D" id="2.70.170.10">
    <property type="entry name" value="Neurotransmitter-gated ion-channel ligand-binding domain"/>
    <property type="match status" value="2"/>
</dbReference>
<dbReference type="Proteomes" id="UP000675881">
    <property type="component" value="Chromosome 1"/>
</dbReference>
<feature type="disulfide bond" evidence="5">
    <location>
        <begin position="661"/>
        <end position="670"/>
    </location>
</feature>
<dbReference type="PROSITE" id="PS00022">
    <property type="entry name" value="EGF_1"/>
    <property type="match status" value="1"/>
</dbReference>
<dbReference type="GO" id="GO:0005509">
    <property type="term" value="F:calcium ion binding"/>
    <property type="evidence" value="ECO:0007669"/>
    <property type="project" value="InterPro"/>
</dbReference>
<keyword evidence="4 5" id="KW-1015">Disulfide bond</keyword>
<evidence type="ECO:0000256" key="5">
    <source>
        <dbReference type="PROSITE-ProRule" id="PRU00076"/>
    </source>
</evidence>
<dbReference type="SUPFAM" id="SSF63712">
    <property type="entry name" value="Nicotinic receptor ligand binding domain-like"/>
    <property type="match status" value="1"/>
</dbReference>
<dbReference type="PROSITE" id="PS50026">
    <property type="entry name" value="EGF_3"/>
    <property type="match status" value="1"/>
</dbReference>
<keyword evidence="3 5" id="KW-0245">EGF-like domain</keyword>
<dbReference type="InterPro" id="IPR036719">
    <property type="entry name" value="Neuro-gated_channel_TM_sf"/>
</dbReference>
<dbReference type="CDD" id="cd00064">
    <property type="entry name" value="FU"/>
    <property type="match status" value="2"/>
</dbReference>
<comment type="similarity">
    <text evidence="2">Belongs to the CRELD family.</text>
</comment>
<dbReference type="CDD" id="cd00054">
    <property type="entry name" value="EGF_CA"/>
    <property type="match status" value="1"/>
</dbReference>
<dbReference type="SMART" id="SM00261">
    <property type="entry name" value="FU"/>
    <property type="match status" value="2"/>
</dbReference>
<dbReference type="InterPro" id="IPR036734">
    <property type="entry name" value="Neur_chan_lig-bd_sf"/>
</dbReference>
<dbReference type="InterPro" id="IPR006212">
    <property type="entry name" value="Furin_repeat"/>
</dbReference>
<sequence length="805" mass="89500">MFLFFSSRDVERGYLSALGGHGSPGDGRPPGWKWWRFREAAEKEILDHLLQRSHYDKREKPQASEGILIVNASVIILSIEGSKDATLTNGRDVEYLLSLSWKDLRLMHATFEDSKPTSSSLSSPSYNKKDPLARLHLNGIYHSKEIWAPGIRLDEGDSSIALPSLYPFDEPVCSSTIETSTREDDLSLVWSLESPMILSSNALLPSSILRKMLTTECSERMRWNGNDSCLEMKFAMGRDLNYFWSNLFVPDMILVSSSFLTFWLDWRRCLNARIVLLVTVTLNYFIARMPATSSSLSKLEDGDRPTPAIYLWQAISVLFIYGSVVEFVLAGYIGSKRSDSYRAHSYFSHLPNHHYHCRKRRYGGNTAIGSGVLTIDPEHLEEADQSSINSCNIDQISQCAGPEEPFQRIHSHNHHSHSHHQQGTSTTSFHHVQTSASQNLPIINSSSSGTILSCSILRSTYIDKNRESLILIPGRTMQFSATLLSLFFLFPLIVLCDRNLSPKKHAKDSAKLPPCAGCAALVNSFNRGLERTSRGKLEGGDAAWEEKKQKEGYSNSEVRFVEIQESLCRDIERGEIQCHDNHHHWEEHLESWWALGENRQGKLYLKQYLCVDKLKVCCPEDTYGPDCKSCQVIDSTSGKVCSGNGKCKGAGTRKGNGKCACDTGYAGHSCSICDVGYYQSYKNEDTSSDLLLCSACHKGCKGHCTGPGPKACAACRSGYTMDTEHGCTDIDECAISTPCTGNKFCVNTEGTFRCMNCDKSCKGCQSDGPDSCIECAEGYQKNDGGVCISDETAGKESIKDMKTEL</sequence>
<feature type="transmembrane region" description="Helical" evidence="7">
    <location>
        <begin position="476"/>
        <end position="495"/>
    </location>
</feature>
<organism evidence="8 9">
    <name type="scientific">Lepeophtheirus salmonis</name>
    <name type="common">Salmon louse</name>
    <name type="synonym">Caligus salmonis</name>
    <dbReference type="NCBI Taxonomy" id="72036"/>
    <lineage>
        <taxon>Eukaryota</taxon>
        <taxon>Metazoa</taxon>
        <taxon>Ecdysozoa</taxon>
        <taxon>Arthropoda</taxon>
        <taxon>Crustacea</taxon>
        <taxon>Multicrustacea</taxon>
        <taxon>Hexanauplia</taxon>
        <taxon>Copepoda</taxon>
        <taxon>Siphonostomatoida</taxon>
        <taxon>Caligidae</taxon>
        <taxon>Lepeophtheirus</taxon>
    </lineage>
</organism>
<name>A0A7R8CGT1_LEPSM</name>
<dbReference type="Gene3D" id="1.20.58.390">
    <property type="entry name" value="Neurotransmitter-gated ion-channel transmembrane domain"/>
    <property type="match status" value="1"/>
</dbReference>
<reference evidence="8" key="1">
    <citation type="submission" date="2021-02" db="EMBL/GenBank/DDBJ databases">
        <authorList>
            <person name="Bekaert M."/>
        </authorList>
    </citation>
    <scope>NUCLEOTIDE SEQUENCE</scope>
    <source>
        <strain evidence="8">IoA-00</strain>
    </source>
</reference>
<gene>
    <name evidence="8" type="ORF">LSAA_788</name>
</gene>
<evidence type="ECO:0000256" key="4">
    <source>
        <dbReference type="ARBA" id="ARBA00023157"/>
    </source>
</evidence>
<keyword evidence="7" id="KW-0812">Transmembrane</keyword>
<comment type="subcellular location">
    <subcellularLocation>
        <location evidence="1">Membrane</location>
        <topology evidence="1">Multi-pass membrane protein</topology>
    </subcellularLocation>
</comment>
<feature type="transmembrane region" description="Helical" evidence="7">
    <location>
        <begin position="309"/>
        <end position="333"/>
    </location>
</feature>
<dbReference type="SMART" id="SM00179">
    <property type="entry name" value="EGF_CA"/>
    <property type="match status" value="1"/>
</dbReference>
<dbReference type="SUPFAM" id="SSF90112">
    <property type="entry name" value="Neurotransmitter-gated ion-channel transmembrane pore"/>
    <property type="match status" value="1"/>
</dbReference>
<evidence type="ECO:0000256" key="3">
    <source>
        <dbReference type="ARBA" id="ARBA00022536"/>
    </source>
</evidence>
<accession>A0A7R8CGT1</accession>
<evidence type="ECO:0000256" key="7">
    <source>
        <dbReference type="SAM" id="Phobius"/>
    </source>
</evidence>
<keyword evidence="9" id="KW-1185">Reference proteome</keyword>
<dbReference type="OrthoDB" id="19903at2759"/>
<evidence type="ECO:0000313" key="9">
    <source>
        <dbReference type="Proteomes" id="UP000675881"/>
    </source>
</evidence>
<keyword evidence="7" id="KW-1133">Transmembrane helix</keyword>
<dbReference type="AlphaFoldDB" id="A0A7R8CGT1"/>
<proteinExistence type="inferred from homology"/>
<dbReference type="PROSITE" id="PS01248">
    <property type="entry name" value="EGF_LAM_1"/>
    <property type="match status" value="1"/>
</dbReference>
<evidence type="ECO:0000256" key="1">
    <source>
        <dbReference type="ARBA" id="ARBA00004141"/>
    </source>
</evidence>
<comment type="caution">
    <text evidence="5">Lacks conserved residue(s) required for the propagation of feature annotation.</text>
</comment>
<protein>
    <submittedName>
        <fullName evidence="8">Cysteine-rich with EGF-like domain protein 2-A,Cysteine-rich with EGF-like domain protein 2,Cysteine-rich with EGF-like domain protein 1</fullName>
    </submittedName>
</protein>
<evidence type="ECO:0000256" key="2">
    <source>
        <dbReference type="ARBA" id="ARBA00005897"/>
    </source>
</evidence>
<keyword evidence="7" id="KW-0472">Membrane</keyword>
<dbReference type="InterPro" id="IPR018097">
    <property type="entry name" value="EGF_Ca-bd_CS"/>
</dbReference>
<dbReference type="InterPro" id="IPR006201">
    <property type="entry name" value="Neur_channel"/>
</dbReference>
<evidence type="ECO:0000256" key="6">
    <source>
        <dbReference type="SAM" id="MobiDB-lite"/>
    </source>
</evidence>
<dbReference type="InterPro" id="IPR002049">
    <property type="entry name" value="LE_dom"/>
</dbReference>
<feature type="compositionally biased region" description="Basic residues" evidence="6">
    <location>
        <begin position="409"/>
        <end position="420"/>
    </location>
</feature>
<feature type="region of interest" description="Disordered" evidence="6">
    <location>
        <begin position="407"/>
        <end position="426"/>
    </location>
</feature>
<evidence type="ECO:0000313" key="8">
    <source>
        <dbReference type="EMBL" id="CAF2761164.1"/>
    </source>
</evidence>
<feature type="transmembrane region" description="Helical" evidence="7">
    <location>
        <begin position="242"/>
        <end position="263"/>
    </location>
</feature>
<dbReference type="InterPro" id="IPR001881">
    <property type="entry name" value="EGF-like_Ca-bd_dom"/>
</dbReference>
<dbReference type="PROSITE" id="PS01187">
    <property type="entry name" value="EGF_CA"/>
    <property type="match status" value="1"/>
</dbReference>
<dbReference type="PANTHER" id="PTHR18945">
    <property type="entry name" value="NEUROTRANSMITTER GATED ION CHANNEL"/>
    <property type="match status" value="1"/>
</dbReference>
<dbReference type="InterPro" id="IPR000742">
    <property type="entry name" value="EGF"/>
</dbReference>
<dbReference type="EMBL" id="HG994580">
    <property type="protein sequence ID" value="CAF2761164.1"/>
    <property type="molecule type" value="Genomic_DNA"/>
</dbReference>
<dbReference type="GO" id="GO:0016020">
    <property type="term" value="C:membrane"/>
    <property type="evidence" value="ECO:0007669"/>
    <property type="project" value="UniProtKB-SubCell"/>
</dbReference>
<feature type="transmembrane region" description="Helical" evidence="7">
    <location>
        <begin position="270"/>
        <end position="289"/>
    </location>
</feature>